<keyword evidence="2" id="KW-0067">ATP-binding</keyword>
<name>A1TX59_MARN8</name>
<dbReference type="eggNOG" id="COG4778">
    <property type="taxonomic scope" value="Bacteria"/>
</dbReference>
<dbReference type="EMBL" id="CP000516">
    <property type="protein sequence ID" value="ABM21315.1"/>
    <property type="molecule type" value="Genomic_DNA"/>
</dbReference>
<dbReference type="InterPro" id="IPR015854">
    <property type="entry name" value="ABC_transpr_LolD-like"/>
</dbReference>
<dbReference type="Pfam" id="PF00005">
    <property type="entry name" value="ABC_tran"/>
    <property type="match status" value="1"/>
</dbReference>
<dbReference type="KEGG" id="maq:Maqu_0222"/>
<keyword evidence="1" id="KW-0547">Nucleotide-binding</keyword>
<dbReference type="PROSITE" id="PS50893">
    <property type="entry name" value="ABC_TRANSPORTER_2"/>
    <property type="match status" value="1"/>
</dbReference>
<dbReference type="Proteomes" id="UP000000998">
    <property type="component" value="Plasmid pMAQU02"/>
</dbReference>
<dbReference type="GO" id="GO:0005886">
    <property type="term" value="C:plasma membrane"/>
    <property type="evidence" value="ECO:0007669"/>
    <property type="project" value="TreeGrafter"/>
</dbReference>
<dbReference type="NCBIfam" id="TIGR02324">
    <property type="entry name" value="CP_lyasePhnL"/>
    <property type="match status" value="1"/>
</dbReference>
<dbReference type="GO" id="GO:0016887">
    <property type="term" value="F:ATP hydrolysis activity"/>
    <property type="evidence" value="ECO:0007669"/>
    <property type="project" value="InterPro"/>
</dbReference>
<organism evidence="4 6">
    <name type="scientific">Marinobacter nauticus (strain ATCC 700491 / DSM 11845 / VT8)</name>
    <name type="common">Marinobacter aquaeolei</name>
    <dbReference type="NCBI Taxonomy" id="351348"/>
    <lineage>
        <taxon>Bacteria</taxon>
        <taxon>Pseudomonadati</taxon>
        <taxon>Pseudomonadota</taxon>
        <taxon>Gammaproteobacteria</taxon>
        <taxon>Pseudomonadales</taxon>
        <taxon>Marinobacteraceae</taxon>
        <taxon>Marinobacter</taxon>
    </lineage>
</organism>
<evidence type="ECO:0000313" key="6">
    <source>
        <dbReference type="Proteomes" id="UP000000998"/>
    </source>
</evidence>
<reference evidence="6" key="3">
    <citation type="journal article" date="2011" name="Appl. Environ. Microbiol.">
        <title>Genomic potential of Marinobacter aquaeolei, a biogeochemical 'opportunitroph'.</title>
        <authorList>
            <person name="Singer E."/>
            <person name="Webb E.A."/>
            <person name="Nelson W.C."/>
            <person name="Heidelberg J.F."/>
            <person name="Ivanova N."/>
            <person name="Pati A."/>
            <person name="Edwards K.J."/>
        </authorList>
    </citation>
    <scope>NUCLEOTIDE SEQUENCE [LARGE SCALE GENOMIC DNA]</scope>
    <source>
        <strain evidence="6">ATCC 700491 / DSM 11845 / VT8</strain>
    </source>
</reference>
<proteinExistence type="predicted"/>
<sequence>MTAISETPILDVPILDVKGLAKQFSLHEQNEIVPSCSGVNMLAFPGQLAALTGPTGAGKSSVLKCIYRTYLPSEGTISFRKVNGEVVDLARISEQDMLQLRRSELGFVTQFLHCVPRRPAEEVVAEPLILRGMALADAVAQARELLRRLNVPERLWRLPPATFSGGEKQRVNLARGLIAKPRLLLLDEPTASLDKATTGQVIDLLREFKQAGVAMVAIFHDPELVTALADAEYRLAPPQSLTHSTRAPEAMQS</sequence>
<evidence type="ECO:0000313" key="5">
    <source>
        <dbReference type="EMBL" id="ABM21315.1"/>
    </source>
</evidence>
<dbReference type="InterPro" id="IPR003439">
    <property type="entry name" value="ABC_transporter-like_ATP-bd"/>
</dbReference>
<protein>
    <submittedName>
        <fullName evidence="4">Phosphonate C-P lyase system protein PhnL</fullName>
    </submittedName>
</protein>
<evidence type="ECO:0000259" key="3">
    <source>
        <dbReference type="PROSITE" id="PS50893"/>
    </source>
</evidence>
<reference evidence="5" key="2">
    <citation type="submission" date="2006-12" db="EMBL/GenBank/DDBJ databases">
        <title>Complete sequence of Plasmid2 pMAQU02 of Marinobacter aquaeolei VT8.</title>
        <authorList>
            <consortium name="US DOE Joint Genome Institute"/>
            <person name="Copeland A."/>
            <person name="Lucas S."/>
            <person name="Lapidus A."/>
            <person name="Barry K."/>
            <person name="Detter J.C."/>
            <person name="Glavina del Rio T."/>
            <person name="Hammon N."/>
            <person name="Israni S."/>
            <person name="Dalin E."/>
            <person name="Tice H."/>
            <person name="Pitluck S."/>
            <person name="Kiss H."/>
            <person name="Brettin T."/>
            <person name="Bruce D."/>
            <person name="Han C."/>
            <person name="Tapia R."/>
            <person name="Gilna P."/>
            <person name="Schmutz J."/>
            <person name="Larimer F."/>
            <person name="Land M."/>
            <person name="Hauser L."/>
            <person name="Kyrpides N."/>
            <person name="Kim E."/>
            <person name="Edwards K."/>
            <person name="Richardson P."/>
        </authorList>
    </citation>
    <scope>NUCLEOTIDE SEQUENCE</scope>
    <source>
        <strain evidence="5">VT8</strain>
        <plasmid evidence="5">pMAQU02</plasmid>
    </source>
</reference>
<keyword evidence="4" id="KW-0456">Lyase</keyword>
<dbReference type="SMART" id="SM00382">
    <property type="entry name" value="AAA"/>
    <property type="match status" value="1"/>
</dbReference>
<evidence type="ECO:0000256" key="1">
    <source>
        <dbReference type="ARBA" id="ARBA00022741"/>
    </source>
</evidence>
<reference evidence="4" key="1">
    <citation type="submission" date="2006-12" db="EMBL/GenBank/DDBJ databases">
        <title>Complete sequence of Chromosome1 of Marinobacter aquaeolei VT8.</title>
        <authorList>
            <consortium name="US DOE Joint Genome Institute"/>
            <person name="Copeland A."/>
            <person name="Lucas S."/>
            <person name="Lapidus A."/>
            <person name="Barry K."/>
            <person name="Detter J.C."/>
            <person name="Glavina del Rio T."/>
            <person name="Hammon N."/>
            <person name="Israni S."/>
            <person name="Dalin E."/>
            <person name="Tice H."/>
            <person name="Pitluck S."/>
            <person name="Kiss H."/>
            <person name="Brettin T."/>
            <person name="Bruce D."/>
            <person name="Han C."/>
            <person name="Tapia R."/>
            <person name="Gilna P."/>
            <person name="Schmutz J."/>
            <person name="Larimer F."/>
            <person name="Land M."/>
            <person name="Hauser L."/>
            <person name="Kyrpides N."/>
            <person name="Kim E."/>
            <person name="Edwards K."/>
            <person name="Richardson P."/>
        </authorList>
    </citation>
    <scope>NUCLEOTIDE SEQUENCE</scope>
    <source>
        <strain evidence="4">VT8</strain>
    </source>
</reference>
<dbReference type="Proteomes" id="UP000000998">
    <property type="component" value="Chromosome"/>
</dbReference>
<dbReference type="GO" id="GO:0005524">
    <property type="term" value="F:ATP binding"/>
    <property type="evidence" value="ECO:0007669"/>
    <property type="project" value="UniProtKB-KW"/>
</dbReference>
<dbReference type="InterPro" id="IPR017871">
    <property type="entry name" value="ABC_transporter-like_CS"/>
</dbReference>
<dbReference type="KEGG" id="maq:Maqu_4042"/>
<dbReference type="PANTHER" id="PTHR24220">
    <property type="entry name" value="IMPORT ATP-BINDING PROTEIN"/>
    <property type="match status" value="1"/>
</dbReference>
<dbReference type="InterPro" id="IPR012701">
    <property type="entry name" value="CP_lyase_PhnL"/>
</dbReference>
<dbReference type="EMBL" id="CP000514">
    <property type="protein sequence ID" value="ABM17328.1"/>
    <property type="molecule type" value="Genomic_DNA"/>
</dbReference>
<dbReference type="STRING" id="351348.Maqu_0222"/>
<dbReference type="InterPro" id="IPR003593">
    <property type="entry name" value="AAA+_ATPase"/>
</dbReference>
<dbReference type="PROSITE" id="PS00211">
    <property type="entry name" value="ABC_TRANSPORTER_1"/>
    <property type="match status" value="1"/>
</dbReference>
<dbReference type="Gene3D" id="3.40.50.300">
    <property type="entry name" value="P-loop containing nucleotide triphosphate hydrolases"/>
    <property type="match status" value="1"/>
</dbReference>
<dbReference type="GO" id="GO:0022857">
    <property type="term" value="F:transmembrane transporter activity"/>
    <property type="evidence" value="ECO:0007669"/>
    <property type="project" value="TreeGrafter"/>
</dbReference>
<dbReference type="InterPro" id="IPR027417">
    <property type="entry name" value="P-loop_NTPase"/>
</dbReference>
<dbReference type="OrthoDB" id="9802264at2"/>
<dbReference type="AlphaFoldDB" id="A1TX59"/>
<evidence type="ECO:0000256" key="2">
    <source>
        <dbReference type="ARBA" id="ARBA00022840"/>
    </source>
</evidence>
<geneLocation type="plasmid" evidence="5 6">
    <name>pMAQU02</name>
</geneLocation>
<dbReference type="SUPFAM" id="SSF52540">
    <property type="entry name" value="P-loop containing nucleoside triphosphate hydrolases"/>
    <property type="match status" value="1"/>
</dbReference>
<dbReference type="RefSeq" id="WP_011783452.1">
    <property type="nucleotide sequence ID" value="NC_008739.1"/>
</dbReference>
<evidence type="ECO:0000313" key="4">
    <source>
        <dbReference type="EMBL" id="ABM17328.1"/>
    </source>
</evidence>
<dbReference type="HOGENOM" id="CLU_000604_1_22_6"/>
<accession>A1TX59</accession>
<keyword evidence="5" id="KW-0614">Plasmid</keyword>
<gene>
    <name evidence="4" type="ordered locus">Maqu_0222</name>
    <name evidence="5" type="ordered locus">Maqu_4042</name>
</gene>
<feature type="domain" description="ABC transporter" evidence="3">
    <location>
        <begin position="15"/>
        <end position="253"/>
    </location>
</feature>
<dbReference type="GO" id="GO:0016829">
    <property type="term" value="F:lyase activity"/>
    <property type="evidence" value="ECO:0007669"/>
    <property type="project" value="UniProtKB-KW"/>
</dbReference>